<feature type="region of interest" description="Disordered" evidence="1">
    <location>
        <begin position="100"/>
        <end position="133"/>
    </location>
</feature>
<feature type="region of interest" description="Disordered" evidence="1">
    <location>
        <begin position="1"/>
        <end position="22"/>
    </location>
</feature>
<feature type="region of interest" description="Disordered" evidence="1">
    <location>
        <begin position="230"/>
        <end position="258"/>
    </location>
</feature>
<dbReference type="Proteomes" id="UP001465668">
    <property type="component" value="Unassembled WGS sequence"/>
</dbReference>
<feature type="compositionally biased region" description="Basic residues" evidence="1">
    <location>
        <begin position="1"/>
        <end position="11"/>
    </location>
</feature>
<proteinExistence type="predicted"/>
<feature type="compositionally biased region" description="Basic and acidic residues" evidence="1">
    <location>
        <begin position="100"/>
        <end position="130"/>
    </location>
</feature>
<reference evidence="2 3" key="1">
    <citation type="submission" date="2024-02" db="EMBL/GenBank/DDBJ databases">
        <title>First draft genome assembly of two strains of Seiridium cardinale.</title>
        <authorList>
            <person name="Emiliani G."/>
            <person name="Scali E."/>
        </authorList>
    </citation>
    <scope>NUCLEOTIDE SEQUENCE [LARGE SCALE GENOMIC DNA]</scope>
    <source>
        <strain evidence="2 3">BM-138-000479</strain>
    </source>
</reference>
<evidence type="ECO:0000313" key="2">
    <source>
        <dbReference type="EMBL" id="KAK9773611.1"/>
    </source>
</evidence>
<name>A0ABR2XIH1_9PEZI</name>
<organism evidence="2 3">
    <name type="scientific">Seiridium cardinale</name>
    <dbReference type="NCBI Taxonomy" id="138064"/>
    <lineage>
        <taxon>Eukaryota</taxon>
        <taxon>Fungi</taxon>
        <taxon>Dikarya</taxon>
        <taxon>Ascomycota</taxon>
        <taxon>Pezizomycotina</taxon>
        <taxon>Sordariomycetes</taxon>
        <taxon>Xylariomycetidae</taxon>
        <taxon>Amphisphaeriales</taxon>
        <taxon>Sporocadaceae</taxon>
        <taxon>Seiridium</taxon>
    </lineage>
</organism>
<evidence type="ECO:0000313" key="3">
    <source>
        <dbReference type="Proteomes" id="UP001465668"/>
    </source>
</evidence>
<gene>
    <name evidence="2" type="ORF">SCAR479_09755</name>
</gene>
<sequence>MDRTKATKNSHQKSPNGSKQDRLFASITKELDTERPDYYKLFGLEQPSGLEPLNEKTKTQLEQTAAKYLIIVTRSDLDAKGKQKYQELINRAGETLADATKKKEYDSKRLSKAQGHELRNEPQDAPRDDPGNEETFVQETLTLIQQEYDSSNPDYFALFRLAPSAYGRPIDEKTKAQLQETGAQYLEILGRTNVEEEQRVEWTNFIKEAGNTLAIPEKKIAYDEERVKRNSDGINQGGEEFMPDANSGSDGDEDGDSSMHDNLFIDILNLTKLYEEATPILSAYRSKVDYHDKAPSNLATERYKPLHDYNEKIMKTIGSTSSTDYIIRYTTLKGYLREVAGLESNIRTAN</sequence>
<evidence type="ECO:0000256" key="1">
    <source>
        <dbReference type="SAM" id="MobiDB-lite"/>
    </source>
</evidence>
<dbReference type="EMBL" id="JARVKM010000049">
    <property type="protein sequence ID" value="KAK9773611.1"/>
    <property type="molecule type" value="Genomic_DNA"/>
</dbReference>
<protein>
    <submittedName>
        <fullName evidence="2">J domain-containing protein</fullName>
    </submittedName>
</protein>
<keyword evidence="3" id="KW-1185">Reference proteome</keyword>
<comment type="caution">
    <text evidence="2">The sequence shown here is derived from an EMBL/GenBank/DDBJ whole genome shotgun (WGS) entry which is preliminary data.</text>
</comment>
<accession>A0ABR2XIH1</accession>